<dbReference type="SUPFAM" id="SSF101233">
    <property type="entry name" value="PWI domain"/>
    <property type="match status" value="1"/>
</dbReference>
<dbReference type="GO" id="GO:0048024">
    <property type="term" value="P:regulation of mRNA splicing, via spliceosome"/>
    <property type="evidence" value="ECO:0007669"/>
    <property type="project" value="TreeGrafter"/>
</dbReference>
<dbReference type="PANTHER" id="PTHR23148">
    <property type="entry name" value="SERINE/ARGININE REGULATED NUCLEAR MATRIX PROTEIN"/>
    <property type="match status" value="1"/>
</dbReference>
<feature type="region of interest" description="Disordered" evidence="2">
    <location>
        <begin position="184"/>
        <end position="240"/>
    </location>
</feature>
<dbReference type="OrthoDB" id="163257at2759"/>
<organism evidence="4 5">
    <name type="scientific">Heterodermia speciosa</name>
    <dbReference type="NCBI Taxonomy" id="116794"/>
    <lineage>
        <taxon>Eukaryota</taxon>
        <taxon>Fungi</taxon>
        <taxon>Dikarya</taxon>
        <taxon>Ascomycota</taxon>
        <taxon>Pezizomycotina</taxon>
        <taxon>Lecanoromycetes</taxon>
        <taxon>OSLEUM clade</taxon>
        <taxon>Lecanoromycetidae</taxon>
        <taxon>Caliciales</taxon>
        <taxon>Physciaceae</taxon>
        <taxon>Heterodermia</taxon>
    </lineage>
</organism>
<feature type="region of interest" description="Disordered" evidence="2">
    <location>
        <begin position="128"/>
        <end position="162"/>
    </location>
</feature>
<dbReference type="Gene3D" id="1.20.1390.10">
    <property type="entry name" value="PWI domain"/>
    <property type="match status" value="1"/>
</dbReference>
<evidence type="ECO:0000256" key="2">
    <source>
        <dbReference type="SAM" id="MobiDB-lite"/>
    </source>
</evidence>
<evidence type="ECO:0000313" key="4">
    <source>
        <dbReference type="EMBL" id="CAF9922090.1"/>
    </source>
</evidence>
<dbReference type="GO" id="GO:0005681">
    <property type="term" value="C:spliceosomal complex"/>
    <property type="evidence" value="ECO:0007669"/>
    <property type="project" value="TreeGrafter"/>
</dbReference>
<comment type="caution">
    <text evidence="4">The sequence shown here is derived from an EMBL/GenBank/DDBJ whole genome shotgun (WGS) entry which is preliminary data.</text>
</comment>
<feature type="domain" description="PWI" evidence="3">
    <location>
        <begin position="12"/>
        <end position="111"/>
    </location>
</feature>
<evidence type="ECO:0000313" key="5">
    <source>
        <dbReference type="Proteomes" id="UP000664521"/>
    </source>
</evidence>
<dbReference type="GO" id="GO:0006397">
    <property type="term" value="P:mRNA processing"/>
    <property type="evidence" value="ECO:0007669"/>
    <property type="project" value="UniProtKB-KW"/>
</dbReference>
<dbReference type="EMBL" id="CAJPDS010000029">
    <property type="protein sequence ID" value="CAF9922090.1"/>
    <property type="molecule type" value="Genomic_DNA"/>
</dbReference>
<keyword evidence="1" id="KW-0507">mRNA processing</keyword>
<evidence type="ECO:0000256" key="1">
    <source>
        <dbReference type="ARBA" id="ARBA00022664"/>
    </source>
</evidence>
<dbReference type="InterPro" id="IPR036483">
    <property type="entry name" value="PWI_dom_sf"/>
</dbReference>
<name>A0A8H3IIG5_9LECA</name>
<proteinExistence type="predicted"/>
<dbReference type="PANTHER" id="PTHR23148:SF0">
    <property type="entry name" value="SERINE_ARGININE REPETITIVE MATRIX PROTEIN 1"/>
    <property type="match status" value="1"/>
</dbReference>
<dbReference type="SMART" id="SM00311">
    <property type="entry name" value="PWI"/>
    <property type="match status" value="1"/>
</dbReference>
<dbReference type="InterPro" id="IPR002483">
    <property type="entry name" value="PWI_dom"/>
</dbReference>
<dbReference type="GO" id="GO:0003723">
    <property type="term" value="F:RNA binding"/>
    <property type="evidence" value="ECO:0007669"/>
    <property type="project" value="TreeGrafter"/>
</dbReference>
<gene>
    <name evidence="4" type="ORF">HETSPECPRED_004717</name>
</gene>
<evidence type="ECO:0000259" key="3">
    <source>
        <dbReference type="PROSITE" id="PS51025"/>
    </source>
</evidence>
<dbReference type="Proteomes" id="UP000664521">
    <property type="component" value="Unassembled WGS sequence"/>
</dbReference>
<dbReference type="AlphaFoldDB" id="A0A8H3IIG5"/>
<sequence length="240" mass="27112">MASSVDAKLLKQTKFPPEFNQKVDMKKVNVEVMKKWIAGKISEILGNEDDVVIELCFNLLEGARFPEIKVLQIQLTGFLDKDTAKFCKELWTLCLSAQSNPQGVPKELLEAKKLELIQEKIEAEKAAAEAQKRKEQERTRDRNIEAIMTSTDDPEDTQGHHPRDVAARLQDQITVVLHRGMAGGLRGRRPHEDPHLLQDLAPEPHLYDEDTRVMKDGERGADASHQYDQSLLSAEPLEGI</sequence>
<reference evidence="4" key="1">
    <citation type="submission" date="2021-03" db="EMBL/GenBank/DDBJ databases">
        <authorList>
            <person name="Tagirdzhanova G."/>
        </authorList>
    </citation>
    <scope>NUCLEOTIDE SEQUENCE</scope>
</reference>
<keyword evidence="5" id="KW-1185">Reference proteome</keyword>
<dbReference type="InterPro" id="IPR052225">
    <property type="entry name" value="Ser/Arg_repetitive_matrix"/>
</dbReference>
<dbReference type="Pfam" id="PF01480">
    <property type="entry name" value="PWI"/>
    <property type="match status" value="1"/>
</dbReference>
<feature type="compositionally biased region" description="Basic and acidic residues" evidence="2">
    <location>
        <begin position="205"/>
        <end position="222"/>
    </location>
</feature>
<dbReference type="PROSITE" id="PS51025">
    <property type="entry name" value="PWI"/>
    <property type="match status" value="1"/>
</dbReference>
<feature type="compositionally biased region" description="Basic and acidic residues" evidence="2">
    <location>
        <begin position="128"/>
        <end position="144"/>
    </location>
</feature>
<protein>
    <recommendedName>
        <fullName evidence="3">PWI domain-containing protein</fullName>
    </recommendedName>
</protein>
<accession>A0A8H3IIG5</accession>